<feature type="region of interest" description="Disordered" evidence="10">
    <location>
        <begin position="1"/>
        <end position="29"/>
    </location>
</feature>
<dbReference type="CDD" id="cd01727">
    <property type="entry name" value="LSm8"/>
    <property type="match status" value="1"/>
</dbReference>
<dbReference type="Gene3D" id="2.40.50.690">
    <property type="match status" value="1"/>
</dbReference>
<keyword evidence="13" id="KW-1185">Reference proteome</keyword>
<dbReference type="InterPro" id="IPR047575">
    <property type="entry name" value="Sm"/>
</dbReference>
<feature type="compositionally biased region" description="Polar residues" evidence="10">
    <location>
        <begin position="1"/>
        <end position="11"/>
    </location>
</feature>
<evidence type="ECO:0000256" key="5">
    <source>
        <dbReference type="ARBA" id="ARBA00022884"/>
    </source>
</evidence>
<dbReference type="Pfam" id="PF01423">
    <property type="entry name" value="LSM"/>
    <property type="match status" value="1"/>
</dbReference>
<dbReference type="GO" id="GO:0000175">
    <property type="term" value="F:3'-5'-RNA exonuclease activity"/>
    <property type="evidence" value="ECO:0007669"/>
    <property type="project" value="TreeGrafter"/>
</dbReference>
<dbReference type="PANTHER" id="PTHR23355:SF9">
    <property type="entry name" value="DIS3-LIKE EXONUCLEASE 2"/>
    <property type="match status" value="1"/>
</dbReference>
<keyword evidence="7" id="KW-0539">Nucleus</keyword>
<evidence type="ECO:0000256" key="8">
    <source>
        <dbReference type="ARBA" id="ARBA00023274"/>
    </source>
</evidence>
<evidence type="ECO:0000256" key="10">
    <source>
        <dbReference type="SAM" id="MobiDB-lite"/>
    </source>
</evidence>
<evidence type="ECO:0000256" key="3">
    <source>
        <dbReference type="ARBA" id="ARBA00022664"/>
    </source>
</evidence>
<comment type="similarity">
    <text evidence="9">Belongs to the RNR ribonuclease family.</text>
</comment>
<evidence type="ECO:0000313" key="13">
    <source>
        <dbReference type="Proteomes" id="UP000245591"/>
    </source>
</evidence>
<keyword evidence="8" id="KW-0687">Ribonucleoprotein</keyword>
<sequence>MNLPPSSSATTMHPHHPKTSSKAAKKHRAASQYLLPGRDSFNHYYPPHVIQNMLENGHFYRGVMKASQSSSDYEAYVTIDTIYSKNPMNLKIGEDVYICGRYRRNRAIKGDIVVMKIIPDEKKATIHNQANSKRNQAIVVLKKKNNAEEQEMNSAIKSFLDEQNLYEEGSDGSSNDTEVDEEDIGSPRSNMYASVVGILSQSTHSKISTGKVWCSTNDKKYLIFKTDNSTENKILIPTQILTQFLTNINHGKKDKRITKFILKITSWPVNFRFPIGTILAPIEPTDFIQEQRQILLYKNAIFDLPFSQAIIDQLPTTNFKIPKNEFRYRLDLRKECIFTIDPESARDLDDAVSCWRLENGSLCVGVHIADVTNFVKTNSPLDMEARNRGTTTYLVERAIPMLPEVLSSNLCSLLPGKDRLTLSVMWQVSSSGEMENVWFGRTIIHSVCKLSYKDVQNVLDGNSLNVNEKELGMNSFPPIGNNPSQRKELVETIQNNLHILNQFAKILRHNRFLNGSLSIQTPTINFVLNDLGVPTSHYIYEQKQSNKLVEELMLLANISVANKIWTVMGNMSLLRRHSPPLENRIEYTKQRLEELGYFIDTSSSGALQKSLENIADKDIRNVVYELIIPSMKQAEYFCPNKHADDPSLFRHYALNVPIYTHFTSPIRRYADIIVHRLLLKSIEIESTNFTKHQTSNELLPLDEICLIANHCNARKDAARIAQEQSTKLYLYWLLKNNEKTNENQQISTTGIIQEIKNTEVIIYVPKYGTKTKINLKQETKTEHYSSDTKHKQKKVLKMYKIGKNESVTLIWETIDVKVPNSKDNSNMEQLCSSINKLHIDESNNWTIMKLQVFDKIKIRLDLQIVEKVAVMTNDGRILVGMLTGFDQTTNLILQDSVERVFGSGSEGVEFVNVGLYLIRGDEVAMVGLVDEKIDEAVDWQQIRCEPLPPIKH</sequence>
<name>A0A2U1IVC4_SMIAN</name>
<dbReference type="PROSITE" id="PS52002">
    <property type="entry name" value="SM"/>
    <property type="match status" value="1"/>
</dbReference>
<dbReference type="GO" id="GO:0005681">
    <property type="term" value="C:spliceosomal complex"/>
    <property type="evidence" value="ECO:0007669"/>
    <property type="project" value="UniProtKB-KW"/>
</dbReference>
<dbReference type="InterPro" id="IPR034103">
    <property type="entry name" value="Lsm8"/>
</dbReference>
<dbReference type="GO" id="GO:0000398">
    <property type="term" value="P:mRNA splicing, via spliceosome"/>
    <property type="evidence" value="ECO:0007669"/>
    <property type="project" value="InterPro"/>
</dbReference>
<dbReference type="SMART" id="SM00651">
    <property type="entry name" value="Sm"/>
    <property type="match status" value="1"/>
</dbReference>
<feature type="region of interest" description="Disordered" evidence="10">
    <location>
        <begin position="167"/>
        <end position="187"/>
    </location>
</feature>
<evidence type="ECO:0000256" key="9">
    <source>
        <dbReference type="RuleBase" id="RU003901"/>
    </source>
</evidence>
<feature type="domain" description="Sm" evidence="11">
    <location>
        <begin position="855"/>
        <end position="932"/>
    </location>
</feature>
<proteinExistence type="inferred from homology"/>
<dbReference type="InterPro" id="IPR001163">
    <property type="entry name" value="Sm_dom_euk/arc"/>
</dbReference>
<feature type="compositionally biased region" description="Basic residues" evidence="10">
    <location>
        <begin position="13"/>
        <end position="29"/>
    </location>
</feature>
<evidence type="ECO:0000256" key="7">
    <source>
        <dbReference type="ARBA" id="ARBA00023242"/>
    </source>
</evidence>
<keyword evidence="6" id="KW-0508">mRNA splicing</keyword>
<dbReference type="SUPFAM" id="SSF50249">
    <property type="entry name" value="Nucleic acid-binding proteins"/>
    <property type="match status" value="2"/>
</dbReference>
<dbReference type="InterPro" id="IPR001900">
    <property type="entry name" value="RNase_II/R"/>
</dbReference>
<keyword evidence="4" id="KW-0747">Spliceosome</keyword>
<evidence type="ECO:0000256" key="2">
    <source>
        <dbReference type="ARBA" id="ARBA00006850"/>
    </source>
</evidence>
<dbReference type="SUPFAM" id="SSF50182">
    <property type="entry name" value="Sm-like ribonucleoproteins"/>
    <property type="match status" value="1"/>
</dbReference>
<dbReference type="PROSITE" id="PS01175">
    <property type="entry name" value="RIBONUCLEASE_II"/>
    <property type="match status" value="1"/>
</dbReference>
<evidence type="ECO:0000313" key="12">
    <source>
        <dbReference type="EMBL" id="PVZ96747.1"/>
    </source>
</evidence>
<dbReference type="GO" id="GO:0005688">
    <property type="term" value="C:U6 snRNP"/>
    <property type="evidence" value="ECO:0007669"/>
    <property type="project" value="InterPro"/>
</dbReference>
<dbReference type="GO" id="GO:0046540">
    <property type="term" value="C:U4/U6 x U5 tri-snRNP complex"/>
    <property type="evidence" value="ECO:0007669"/>
    <property type="project" value="InterPro"/>
</dbReference>
<dbReference type="PANTHER" id="PTHR23355">
    <property type="entry name" value="RIBONUCLEASE"/>
    <property type="match status" value="1"/>
</dbReference>
<accession>A0A2U1IVC4</accession>
<protein>
    <recommendedName>
        <fullName evidence="11">Sm domain-containing protein</fullName>
    </recommendedName>
</protein>
<dbReference type="FunFam" id="2.30.30.100:FF:000027">
    <property type="entry name" value="U6 snRNA-associated Sm-like protein LSm8"/>
    <property type="match status" value="1"/>
</dbReference>
<dbReference type="InterPro" id="IPR050180">
    <property type="entry name" value="RNR_Ribonuclease"/>
</dbReference>
<comment type="similarity">
    <text evidence="2">Belongs to the snRNP Sm proteins family.</text>
</comment>
<dbReference type="InterPro" id="IPR010920">
    <property type="entry name" value="LSM_dom_sf"/>
</dbReference>
<dbReference type="Gene3D" id="2.30.30.100">
    <property type="match status" value="1"/>
</dbReference>
<dbReference type="Proteomes" id="UP000245591">
    <property type="component" value="Unassembled WGS sequence"/>
</dbReference>
<dbReference type="EMBL" id="MBFU01001137">
    <property type="protein sequence ID" value="PVZ96747.1"/>
    <property type="molecule type" value="Genomic_DNA"/>
</dbReference>
<comment type="caution">
    <text evidence="12">The sequence shown here is derived from an EMBL/GenBank/DDBJ whole genome shotgun (WGS) entry which is preliminary data.</text>
</comment>
<dbReference type="GO" id="GO:0006402">
    <property type="term" value="P:mRNA catabolic process"/>
    <property type="evidence" value="ECO:0007669"/>
    <property type="project" value="TreeGrafter"/>
</dbReference>
<comment type="subcellular location">
    <subcellularLocation>
        <location evidence="1">Nucleus</location>
    </subcellularLocation>
</comment>
<keyword evidence="5" id="KW-0694">RNA-binding</keyword>
<dbReference type="AlphaFoldDB" id="A0A2U1IVC4"/>
<gene>
    <name evidence="12" type="ORF">BB558_007330</name>
</gene>
<evidence type="ECO:0000256" key="1">
    <source>
        <dbReference type="ARBA" id="ARBA00004123"/>
    </source>
</evidence>
<dbReference type="SMART" id="SM00955">
    <property type="entry name" value="RNB"/>
    <property type="match status" value="1"/>
</dbReference>
<evidence type="ECO:0000259" key="11">
    <source>
        <dbReference type="PROSITE" id="PS52002"/>
    </source>
</evidence>
<keyword evidence="3" id="KW-0507">mRNA processing</keyword>
<evidence type="ECO:0000256" key="6">
    <source>
        <dbReference type="ARBA" id="ARBA00023187"/>
    </source>
</evidence>
<reference evidence="12 13" key="1">
    <citation type="journal article" date="2018" name="MBio">
        <title>Comparative Genomics Reveals the Core Gene Toolbox for the Fungus-Insect Symbiosis.</title>
        <authorList>
            <person name="Wang Y."/>
            <person name="Stata M."/>
            <person name="Wang W."/>
            <person name="Stajich J.E."/>
            <person name="White M.M."/>
            <person name="Moncalvo J.M."/>
        </authorList>
    </citation>
    <scope>NUCLEOTIDE SEQUENCE [LARGE SCALE GENOMIC DNA]</scope>
    <source>
        <strain evidence="12 13">AUS-126-30</strain>
    </source>
</reference>
<dbReference type="Pfam" id="PF00773">
    <property type="entry name" value="RNB"/>
    <property type="match status" value="1"/>
</dbReference>
<dbReference type="InterPro" id="IPR022966">
    <property type="entry name" value="RNase_II/R_CS"/>
</dbReference>
<organism evidence="12 13">
    <name type="scientific">Smittium angustum</name>
    <dbReference type="NCBI Taxonomy" id="133377"/>
    <lineage>
        <taxon>Eukaryota</taxon>
        <taxon>Fungi</taxon>
        <taxon>Fungi incertae sedis</taxon>
        <taxon>Zoopagomycota</taxon>
        <taxon>Kickxellomycotina</taxon>
        <taxon>Harpellomycetes</taxon>
        <taxon>Harpellales</taxon>
        <taxon>Legeriomycetaceae</taxon>
        <taxon>Smittium</taxon>
    </lineage>
</organism>
<evidence type="ECO:0000256" key="4">
    <source>
        <dbReference type="ARBA" id="ARBA00022728"/>
    </source>
</evidence>
<dbReference type="GO" id="GO:0000932">
    <property type="term" value="C:P-body"/>
    <property type="evidence" value="ECO:0007669"/>
    <property type="project" value="TreeGrafter"/>
</dbReference>
<dbReference type="InterPro" id="IPR012340">
    <property type="entry name" value="NA-bd_OB-fold"/>
</dbReference>
<dbReference type="GO" id="GO:0003723">
    <property type="term" value="F:RNA binding"/>
    <property type="evidence" value="ECO:0007669"/>
    <property type="project" value="UniProtKB-KW"/>
</dbReference>